<dbReference type="PANTHER" id="PTHR43028">
    <property type="entry name" value="3'(2'),5'-BISPHOSPHATE NUCLEOTIDASE 1"/>
    <property type="match status" value="1"/>
</dbReference>
<dbReference type="GO" id="GO:0046854">
    <property type="term" value="P:phosphatidylinositol phosphate biosynthetic process"/>
    <property type="evidence" value="ECO:0007669"/>
    <property type="project" value="InterPro"/>
</dbReference>
<dbReference type="PROSITE" id="PS00630">
    <property type="entry name" value="IMP_2"/>
    <property type="match status" value="1"/>
</dbReference>
<protein>
    <recommendedName>
        <fullName evidence="2">3'(2'),5'-bisphosphate nucleotidase CysQ</fullName>
    </recommendedName>
</protein>
<dbReference type="InterPro" id="IPR020550">
    <property type="entry name" value="Inositol_monophosphatase_CS"/>
</dbReference>
<evidence type="ECO:0008006" key="2">
    <source>
        <dbReference type="Google" id="ProtNLM"/>
    </source>
</evidence>
<dbReference type="Pfam" id="PF00459">
    <property type="entry name" value="Inositol_P"/>
    <property type="match status" value="1"/>
</dbReference>
<dbReference type="PANTHER" id="PTHR43028:SF5">
    <property type="entry name" value="3'(2'),5'-BISPHOSPHATE NUCLEOTIDASE 1"/>
    <property type="match status" value="1"/>
</dbReference>
<dbReference type="EMBL" id="BARU01013628">
    <property type="protein sequence ID" value="GAH39035.1"/>
    <property type="molecule type" value="Genomic_DNA"/>
</dbReference>
<accession>X1G2M9</accession>
<proteinExistence type="predicted"/>
<dbReference type="GO" id="GO:0050427">
    <property type="term" value="P:3'-phosphoadenosine 5'-phosphosulfate metabolic process"/>
    <property type="evidence" value="ECO:0007669"/>
    <property type="project" value="TreeGrafter"/>
</dbReference>
<dbReference type="SUPFAM" id="SSF56655">
    <property type="entry name" value="Carbohydrate phosphatase"/>
    <property type="match status" value="1"/>
</dbReference>
<dbReference type="GO" id="GO:0008441">
    <property type="term" value="F:3'(2'),5'-bisphosphate nucleotidase activity"/>
    <property type="evidence" value="ECO:0007669"/>
    <property type="project" value="TreeGrafter"/>
</dbReference>
<gene>
    <name evidence="1" type="ORF">S03H2_24503</name>
</gene>
<dbReference type="InterPro" id="IPR050725">
    <property type="entry name" value="CysQ/Inositol_MonoPase"/>
</dbReference>
<dbReference type="GO" id="GO:0000103">
    <property type="term" value="P:sulfate assimilation"/>
    <property type="evidence" value="ECO:0007669"/>
    <property type="project" value="TreeGrafter"/>
</dbReference>
<evidence type="ECO:0000313" key="1">
    <source>
        <dbReference type="EMBL" id="GAH39035.1"/>
    </source>
</evidence>
<feature type="non-terminal residue" evidence="1">
    <location>
        <position position="1"/>
    </location>
</feature>
<dbReference type="InterPro" id="IPR000760">
    <property type="entry name" value="Inositol_monophosphatase-like"/>
</dbReference>
<name>X1G2M9_9ZZZZ</name>
<sequence length="99" mass="10765">ATKGLADFVQTLKQKYGEVEFIPAGSALKFGLIAEGSAHIYPRFSPTMEWDTAAGQCVVEQSGGAVLRPDEKTPLDYNKRDLRNPDFICTGKRGSNLSS</sequence>
<dbReference type="AlphaFoldDB" id="X1G2M9"/>
<dbReference type="Gene3D" id="3.40.190.80">
    <property type="match status" value="1"/>
</dbReference>
<reference evidence="1" key="1">
    <citation type="journal article" date="2014" name="Front. Microbiol.">
        <title>High frequency of phylogenetically diverse reductive dehalogenase-homologous genes in deep subseafloor sedimentary metagenomes.</title>
        <authorList>
            <person name="Kawai M."/>
            <person name="Futagami T."/>
            <person name="Toyoda A."/>
            <person name="Takaki Y."/>
            <person name="Nishi S."/>
            <person name="Hori S."/>
            <person name="Arai W."/>
            <person name="Tsubouchi T."/>
            <person name="Morono Y."/>
            <person name="Uchiyama I."/>
            <person name="Ito T."/>
            <person name="Fujiyama A."/>
            <person name="Inagaki F."/>
            <person name="Takami H."/>
        </authorList>
    </citation>
    <scope>NUCLEOTIDE SEQUENCE</scope>
    <source>
        <strain evidence="1">Expedition CK06-06</strain>
    </source>
</reference>
<comment type="caution">
    <text evidence="1">The sequence shown here is derived from an EMBL/GenBank/DDBJ whole genome shotgun (WGS) entry which is preliminary data.</text>
</comment>
<organism evidence="1">
    <name type="scientific">marine sediment metagenome</name>
    <dbReference type="NCBI Taxonomy" id="412755"/>
    <lineage>
        <taxon>unclassified sequences</taxon>
        <taxon>metagenomes</taxon>
        <taxon>ecological metagenomes</taxon>
    </lineage>
</organism>